<reference evidence="10" key="1">
    <citation type="submission" date="2020-09" db="EMBL/GenBank/DDBJ databases">
        <title>A novel bacterium of genus Paenibacillus, isolated from South China Sea.</title>
        <authorList>
            <person name="Huang H."/>
            <person name="Mo K."/>
            <person name="Hu Y."/>
        </authorList>
    </citation>
    <scope>NUCLEOTIDE SEQUENCE</scope>
    <source>
        <strain evidence="10">IB182363</strain>
    </source>
</reference>
<dbReference type="PANTHER" id="PTHR42809">
    <property type="entry name" value="FLAVODOXIN 2"/>
    <property type="match status" value="1"/>
</dbReference>
<name>A0A927CAQ4_9BACL</name>
<dbReference type="Proteomes" id="UP000639396">
    <property type="component" value="Unassembled WGS sequence"/>
</dbReference>
<dbReference type="InterPro" id="IPR050619">
    <property type="entry name" value="Flavodoxin"/>
</dbReference>
<dbReference type="EMBL" id="JACXJA010000027">
    <property type="protein sequence ID" value="MBD2864210.1"/>
    <property type="molecule type" value="Genomic_DNA"/>
</dbReference>
<dbReference type="GO" id="GO:0016651">
    <property type="term" value="F:oxidoreductase activity, acting on NAD(P)H"/>
    <property type="evidence" value="ECO:0007669"/>
    <property type="project" value="UniProtKB-ARBA"/>
</dbReference>
<organism evidence="10 11">
    <name type="scientific">Paenibacillus oceani</name>
    <dbReference type="NCBI Taxonomy" id="2772510"/>
    <lineage>
        <taxon>Bacteria</taxon>
        <taxon>Bacillati</taxon>
        <taxon>Bacillota</taxon>
        <taxon>Bacilli</taxon>
        <taxon>Bacillales</taxon>
        <taxon>Paenibacillaceae</taxon>
        <taxon>Paenibacillus</taxon>
    </lineage>
</organism>
<sequence length="150" mass="15766">MKVIVVFASMSGNTEEMADAVAEGIRGQGAEAVLKDVFDTNASELTDYDAVLLGAYTWGDGDLPDEYLDFYDEMDDVDLSGKPSAAFGSADSSYPEFGKAVNLLEEKLLSCGAVLAAEGLKVELNPSELEKEACRELGRRVAAAAAGVSG</sequence>
<evidence type="ECO:0000313" key="10">
    <source>
        <dbReference type="EMBL" id="MBD2864210.1"/>
    </source>
</evidence>
<dbReference type="SUPFAM" id="SSF52218">
    <property type="entry name" value="Flavoproteins"/>
    <property type="match status" value="1"/>
</dbReference>
<dbReference type="InterPro" id="IPR008254">
    <property type="entry name" value="Flavodoxin/NO_synth"/>
</dbReference>
<evidence type="ECO:0000256" key="8">
    <source>
        <dbReference type="RuleBase" id="RU367037"/>
    </source>
</evidence>
<evidence type="ECO:0000256" key="3">
    <source>
        <dbReference type="ARBA" id="ARBA00005267"/>
    </source>
</evidence>
<keyword evidence="6 8" id="KW-0288">FMN</keyword>
<evidence type="ECO:0000256" key="7">
    <source>
        <dbReference type="ARBA" id="ARBA00022982"/>
    </source>
</evidence>
<protein>
    <recommendedName>
        <fullName evidence="8">Flavodoxin</fullName>
    </recommendedName>
</protein>
<dbReference type="GO" id="GO:0009055">
    <property type="term" value="F:electron transfer activity"/>
    <property type="evidence" value="ECO:0007669"/>
    <property type="project" value="UniProtKB-UniRule"/>
</dbReference>
<dbReference type="Pfam" id="PF00258">
    <property type="entry name" value="Flavodoxin_1"/>
    <property type="match status" value="1"/>
</dbReference>
<dbReference type="PROSITE" id="PS50902">
    <property type="entry name" value="FLAVODOXIN_LIKE"/>
    <property type="match status" value="1"/>
</dbReference>
<evidence type="ECO:0000256" key="2">
    <source>
        <dbReference type="ARBA" id="ARBA00003297"/>
    </source>
</evidence>
<comment type="caution">
    <text evidence="10">The sequence shown here is derived from an EMBL/GenBank/DDBJ whole genome shotgun (WGS) entry which is preliminary data.</text>
</comment>
<dbReference type="GO" id="GO:0010181">
    <property type="term" value="F:FMN binding"/>
    <property type="evidence" value="ECO:0007669"/>
    <property type="project" value="UniProtKB-UniRule"/>
</dbReference>
<dbReference type="InterPro" id="IPR010087">
    <property type="entry name" value="Flav_short"/>
</dbReference>
<dbReference type="NCBIfam" id="NF005246">
    <property type="entry name" value="PRK06756.1"/>
    <property type="match status" value="1"/>
</dbReference>
<evidence type="ECO:0000259" key="9">
    <source>
        <dbReference type="PROSITE" id="PS50902"/>
    </source>
</evidence>
<dbReference type="RefSeq" id="WP_190929833.1">
    <property type="nucleotide sequence ID" value="NZ_JACXJA010000027.1"/>
</dbReference>
<feature type="domain" description="Flavodoxin-like" evidence="9">
    <location>
        <begin position="3"/>
        <end position="142"/>
    </location>
</feature>
<dbReference type="PANTHER" id="PTHR42809:SF1">
    <property type="entry name" value="FLAVODOXIN 1"/>
    <property type="match status" value="1"/>
</dbReference>
<gene>
    <name evidence="10" type="ORF">IDH45_19690</name>
</gene>
<proteinExistence type="inferred from homology"/>
<dbReference type="InterPro" id="IPR029039">
    <property type="entry name" value="Flavoprotein-like_sf"/>
</dbReference>
<keyword evidence="5 8" id="KW-0285">Flavoprotein</keyword>
<keyword evidence="11" id="KW-1185">Reference proteome</keyword>
<dbReference type="NCBIfam" id="TIGR01753">
    <property type="entry name" value="flav_short"/>
    <property type="match status" value="1"/>
</dbReference>
<comment type="function">
    <text evidence="2 8">Low-potential electron donor to a number of redox enzymes.</text>
</comment>
<keyword evidence="4 8" id="KW-0813">Transport</keyword>
<comment type="similarity">
    <text evidence="3 8">Belongs to the flavodoxin family.</text>
</comment>
<dbReference type="AlphaFoldDB" id="A0A927CAQ4"/>
<evidence type="ECO:0000256" key="6">
    <source>
        <dbReference type="ARBA" id="ARBA00022643"/>
    </source>
</evidence>
<dbReference type="InterPro" id="IPR001226">
    <property type="entry name" value="Flavodoxin_CS"/>
</dbReference>
<dbReference type="Gene3D" id="3.40.50.360">
    <property type="match status" value="1"/>
</dbReference>
<dbReference type="NCBIfam" id="NF005216">
    <property type="entry name" value="PRK06703.1"/>
    <property type="match status" value="1"/>
</dbReference>
<evidence type="ECO:0000256" key="4">
    <source>
        <dbReference type="ARBA" id="ARBA00022448"/>
    </source>
</evidence>
<comment type="cofactor">
    <cofactor evidence="1 8">
        <name>FMN</name>
        <dbReference type="ChEBI" id="CHEBI:58210"/>
    </cofactor>
</comment>
<accession>A0A927CAQ4</accession>
<evidence type="ECO:0000256" key="5">
    <source>
        <dbReference type="ARBA" id="ARBA00022630"/>
    </source>
</evidence>
<evidence type="ECO:0000313" key="11">
    <source>
        <dbReference type="Proteomes" id="UP000639396"/>
    </source>
</evidence>
<dbReference type="PROSITE" id="PS00201">
    <property type="entry name" value="FLAVODOXIN"/>
    <property type="match status" value="1"/>
</dbReference>
<keyword evidence="7 8" id="KW-0249">Electron transport</keyword>
<evidence type="ECO:0000256" key="1">
    <source>
        <dbReference type="ARBA" id="ARBA00001917"/>
    </source>
</evidence>